<dbReference type="GO" id="GO:0016810">
    <property type="term" value="F:hydrolase activity, acting on carbon-nitrogen (but not peptide) bonds"/>
    <property type="evidence" value="ECO:0007669"/>
    <property type="project" value="InterPro"/>
</dbReference>
<evidence type="ECO:0000313" key="1">
    <source>
        <dbReference type="EMBL" id="SDL96086.1"/>
    </source>
</evidence>
<evidence type="ECO:0008006" key="3">
    <source>
        <dbReference type="Google" id="ProtNLM"/>
    </source>
</evidence>
<sequence length="64" mass="7155">MLCVRGVVLPEREERTLWIDGERLRTDAASGSEADLVAYDTDPALEPRALAHPSRIVLRGRVVR</sequence>
<dbReference type="Gene3D" id="2.30.40.10">
    <property type="entry name" value="Urease, subunit C, domain 1"/>
    <property type="match status" value="1"/>
</dbReference>
<evidence type="ECO:0000313" key="2">
    <source>
        <dbReference type="Proteomes" id="UP000199063"/>
    </source>
</evidence>
<protein>
    <recommendedName>
        <fullName evidence="3">Amidohydrolase family protein</fullName>
    </recommendedName>
</protein>
<dbReference type="Proteomes" id="UP000199063">
    <property type="component" value="Unassembled WGS sequence"/>
</dbReference>
<dbReference type="InterPro" id="IPR011059">
    <property type="entry name" value="Metal-dep_hydrolase_composite"/>
</dbReference>
<proteinExistence type="predicted"/>
<name>A0A1G9PBA3_9ACTN</name>
<dbReference type="AlphaFoldDB" id="A0A1G9PBA3"/>
<dbReference type="EMBL" id="FNHI01000002">
    <property type="protein sequence ID" value="SDL96086.1"/>
    <property type="molecule type" value="Genomic_DNA"/>
</dbReference>
<accession>A0A1G9PBA3</accession>
<keyword evidence="2" id="KW-1185">Reference proteome</keyword>
<reference evidence="2" key="1">
    <citation type="submission" date="2016-10" db="EMBL/GenBank/DDBJ databases">
        <authorList>
            <person name="Varghese N."/>
            <person name="Submissions S."/>
        </authorList>
    </citation>
    <scope>NUCLEOTIDE SEQUENCE [LARGE SCALE GENOMIC DNA]</scope>
    <source>
        <strain evidence="2">CGMCC 4.7042</strain>
    </source>
</reference>
<organism evidence="1 2">
    <name type="scientific">Streptomyces wuyuanensis</name>
    <dbReference type="NCBI Taxonomy" id="1196353"/>
    <lineage>
        <taxon>Bacteria</taxon>
        <taxon>Bacillati</taxon>
        <taxon>Actinomycetota</taxon>
        <taxon>Actinomycetes</taxon>
        <taxon>Kitasatosporales</taxon>
        <taxon>Streptomycetaceae</taxon>
        <taxon>Streptomyces</taxon>
    </lineage>
</organism>
<gene>
    <name evidence="1" type="ORF">SAMN05444921_102407</name>
</gene>